<evidence type="ECO:0000313" key="1">
    <source>
        <dbReference type="EMBL" id="KAJ6440147.1"/>
    </source>
</evidence>
<reference evidence="1" key="1">
    <citation type="submission" date="2023-01" db="EMBL/GenBank/DDBJ databases">
        <title>The growth and conidiation of Purpureocillium lavendulum are regulated by nitrogen source and histone H3K14 acetylation.</title>
        <authorList>
            <person name="Tang P."/>
            <person name="Han J."/>
            <person name="Zhang C."/>
            <person name="Tang P."/>
            <person name="Qi F."/>
            <person name="Zhang K."/>
            <person name="Liang L."/>
        </authorList>
    </citation>
    <scope>NUCLEOTIDE SEQUENCE</scope>
    <source>
        <strain evidence="1">YMF1.00683</strain>
    </source>
</reference>
<dbReference type="Proteomes" id="UP001163105">
    <property type="component" value="Unassembled WGS sequence"/>
</dbReference>
<proteinExistence type="predicted"/>
<keyword evidence="2" id="KW-1185">Reference proteome</keyword>
<sequence>MDDTTIYGRPSDGDFYEDFAIVLKVSFIPARPARLPLGLHPTIPVIHDAATQCARADWTMSIINCFKI</sequence>
<gene>
    <name evidence="1" type="ORF">O9K51_08038</name>
</gene>
<accession>A0AB34FP34</accession>
<dbReference type="AlphaFoldDB" id="A0AB34FP34"/>
<protein>
    <submittedName>
        <fullName evidence="1">Uncharacterized protein</fullName>
    </submittedName>
</protein>
<evidence type="ECO:0000313" key="2">
    <source>
        <dbReference type="Proteomes" id="UP001163105"/>
    </source>
</evidence>
<comment type="caution">
    <text evidence="1">The sequence shown here is derived from an EMBL/GenBank/DDBJ whole genome shotgun (WGS) entry which is preliminary data.</text>
</comment>
<organism evidence="1 2">
    <name type="scientific">Purpureocillium lavendulum</name>
    <dbReference type="NCBI Taxonomy" id="1247861"/>
    <lineage>
        <taxon>Eukaryota</taxon>
        <taxon>Fungi</taxon>
        <taxon>Dikarya</taxon>
        <taxon>Ascomycota</taxon>
        <taxon>Pezizomycotina</taxon>
        <taxon>Sordariomycetes</taxon>
        <taxon>Hypocreomycetidae</taxon>
        <taxon>Hypocreales</taxon>
        <taxon>Ophiocordycipitaceae</taxon>
        <taxon>Purpureocillium</taxon>
    </lineage>
</organism>
<name>A0AB34FP34_9HYPO</name>
<dbReference type="EMBL" id="JAQHRD010000006">
    <property type="protein sequence ID" value="KAJ6440147.1"/>
    <property type="molecule type" value="Genomic_DNA"/>
</dbReference>